<keyword evidence="2" id="KW-0805">Transcription regulation</keyword>
<protein>
    <recommendedName>
        <fullName evidence="7">TF-B3 domain-containing protein</fullName>
    </recommendedName>
</protein>
<dbReference type="OrthoDB" id="623918at2759"/>
<comment type="subcellular location">
    <subcellularLocation>
        <location evidence="1">Nucleus</location>
    </subcellularLocation>
</comment>
<feature type="compositionally biased region" description="Polar residues" evidence="6">
    <location>
        <begin position="23"/>
        <end position="35"/>
    </location>
</feature>
<feature type="region of interest" description="Disordered" evidence="6">
    <location>
        <begin position="1"/>
        <end position="35"/>
    </location>
</feature>
<evidence type="ECO:0000259" key="7">
    <source>
        <dbReference type="SMART" id="SM01019"/>
    </source>
</evidence>
<keyword evidence="3" id="KW-0238">DNA-binding</keyword>
<dbReference type="Pfam" id="PF02362">
    <property type="entry name" value="B3"/>
    <property type="match status" value="1"/>
</dbReference>
<evidence type="ECO:0000256" key="3">
    <source>
        <dbReference type="ARBA" id="ARBA00023125"/>
    </source>
</evidence>
<dbReference type="AlphaFoldDB" id="A0A5C7I5B5"/>
<dbReference type="InterPro" id="IPR003340">
    <property type="entry name" value="B3_DNA-bd"/>
</dbReference>
<keyword evidence="5" id="KW-0539">Nucleus</keyword>
<dbReference type="PANTHER" id="PTHR31391">
    <property type="entry name" value="B3 DOMAIN-CONTAINING PROTEIN OS11G0197600-RELATED"/>
    <property type="match status" value="1"/>
</dbReference>
<comment type="caution">
    <text evidence="8">The sequence shown here is derived from an EMBL/GenBank/DDBJ whole genome shotgun (WGS) entry which is preliminary data.</text>
</comment>
<keyword evidence="4" id="KW-0804">Transcription</keyword>
<dbReference type="InterPro" id="IPR044837">
    <property type="entry name" value="REM16-like"/>
</dbReference>
<proteinExistence type="predicted"/>
<dbReference type="Gene3D" id="2.40.330.10">
    <property type="entry name" value="DNA-binding pseudobarrel domain"/>
    <property type="match status" value="1"/>
</dbReference>
<evidence type="ECO:0000256" key="2">
    <source>
        <dbReference type="ARBA" id="ARBA00023015"/>
    </source>
</evidence>
<dbReference type="SUPFAM" id="SSF101936">
    <property type="entry name" value="DNA-binding pseudobarrel domain"/>
    <property type="match status" value="1"/>
</dbReference>
<name>A0A5C7I5B5_9ROSI</name>
<dbReference type="GO" id="GO:0005634">
    <property type="term" value="C:nucleus"/>
    <property type="evidence" value="ECO:0007669"/>
    <property type="project" value="UniProtKB-SubCell"/>
</dbReference>
<dbReference type="SMART" id="SM01019">
    <property type="entry name" value="B3"/>
    <property type="match status" value="1"/>
</dbReference>
<sequence>MESNDNNQRIRLRRRRYSSSGRFNTTTTRDLLSSGSATLPVSPISAAIHSNKKCKIEEFDEINKSDDSQLIKAKLKVEADSLDEKNERTKFYELELLASLGDMGNISAEEMERATAAARLFKPKNPSFLVILQSDNLKSTRVCVPIKFAKNCLSRDPKCIKIQDSVGREWPGITTWYGGCSYIKNLAELIREKNLDVGDICIFELIKVEELLKVSVFTRKLV</sequence>
<evidence type="ECO:0000256" key="4">
    <source>
        <dbReference type="ARBA" id="ARBA00023163"/>
    </source>
</evidence>
<dbReference type="Proteomes" id="UP000323000">
    <property type="component" value="Chromosome 4"/>
</dbReference>
<reference evidence="9" key="1">
    <citation type="journal article" date="2019" name="Gigascience">
        <title>De novo genome assembly of the endangered Acer yangbiense, a plant species with extremely small populations endemic to Yunnan Province, China.</title>
        <authorList>
            <person name="Yang J."/>
            <person name="Wariss H.M."/>
            <person name="Tao L."/>
            <person name="Zhang R."/>
            <person name="Yun Q."/>
            <person name="Hollingsworth P."/>
            <person name="Dao Z."/>
            <person name="Luo G."/>
            <person name="Guo H."/>
            <person name="Ma Y."/>
            <person name="Sun W."/>
        </authorList>
    </citation>
    <scope>NUCLEOTIDE SEQUENCE [LARGE SCALE GENOMIC DNA]</scope>
    <source>
        <strain evidence="9">cv. Malutang</strain>
    </source>
</reference>
<feature type="domain" description="TF-B3" evidence="7">
    <location>
        <begin position="128"/>
        <end position="220"/>
    </location>
</feature>
<keyword evidence="9" id="KW-1185">Reference proteome</keyword>
<dbReference type="EMBL" id="VAHF01000004">
    <property type="protein sequence ID" value="TXG64431.1"/>
    <property type="molecule type" value="Genomic_DNA"/>
</dbReference>
<organism evidence="8 9">
    <name type="scientific">Acer yangbiense</name>
    <dbReference type="NCBI Taxonomy" id="1000413"/>
    <lineage>
        <taxon>Eukaryota</taxon>
        <taxon>Viridiplantae</taxon>
        <taxon>Streptophyta</taxon>
        <taxon>Embryophyta</taxon>
        <taxon>Tracheophyta</taxon>
        <taxon>Spermatophyta</taxon>
        <taxon>Magnoliopsida</taxon>
        <taxon>eudicotyledons</taxon>
        <taxon>Gunneridae</taxon>
        <taxon>Pentapetalae</taxon>
        <taxon>rosids</taxon>
        <taxon>malvids</taxon>
        <taxon>Sapindales</taxon>
        <taxon>Sapindaceae</taxon>
        <taxon>Hippocastanoideae</taxon>
        <taxon>Acereae</taxon>
        <taxon>Acer</taxon>
    </lineage>
</organism>
<gene>
    <name evidence="8" type="ORF">EZV62_011425</name>
</gene>
<dbReference type="CDD" id="cd10017">
    <property type="entry name" value="B3_DNA"/>
    <property type="match status" value="1"/>
</dbReference>
<evidence type="ECO:0000256" key="5">
    <source>
        <dbReference type="ARBA" id="ARBA00023242"/>
    </source>
</evidence>
<dbReference type="InterPro" id="IPR015300">
    <property type="entry name" value="DNA-bd_pseudobarrel_sf"/>
</dbReference>
<evidence type="ECO:0000313" key="8">
    <source>
        <dbReference type="EMBL" id="TXG64431.1"/>
    </source>
</evidence>
<evidence type="ECO:0000256" key="1">
    <source>
        <dbReference type="ARBA" id="ARBA00004123"/>
    </source>
</evidence>
<evidence type="ECO:0000256" key="6">
    <source>
        <dbReference type="SAM" id="MobiDB-lite"/>
    </source>
</evidence>
<dbReference type="PANTHER" id="PTHR31391:SF4">
    <property type="entry name" value="B3 DOMAIN-CONTAINING PROTEIN OS03G0184500"/>
    <property type="match status" value="1"/>
</dbReference>
<dbReference type="GO" id="GO:0003677">
    <property type="term" value="F:DNA binding"/>
    <property type="evidence" value="ECO:0007669"/>
    <property type="project" value="UniProtKB-KW"/>
</dbReference>
<evidence type="ECO:0000313" key="9">
    <source>
        <dbReference type="Proteomes" id="UP000323000"/>
    </source>
</evidence>
<accession>A0A5C7I5B5</accession>